<keyword evidence="3" id="KW-1185">Reference proteome</keyword>
<dbReference type="AlphaFoldDB" id="A0AAN9KAH9"/>
<evidence type="ECO:0000313" key="3">
    <source>
        <dbReference type="Proteomes" id="UP001367508"/>
    </source>
</evidence>
<dbReference type="Proteomes" id="UP001367508">
    <property type="component" value="Unassembled WGS sequence"/>
</dbReference>
<proteinExistence type="predicted"/>
<comment type="caution">
    <text evidence="2">The sequence shown here is derived from an EMBL/GenBank/DDBJ whole genome shotgun (WGS) entry which is preliminary data.</text>
</comment>
<evidence type="ECO:0000256" key="1">
    <source>
        <dbReference type="SAM" id="MobiDB-lite"/>
    </source>
</evidence>
<evidence type="ECO:0000313" key="2">
    <source>
        <dbReference type="EMBL" id="KAK7313178.1"/>
    </source>
</evidence>
<reference evidence="2 3" key="1">
    <citation type="submission" date="2024-01" db="EMBL/GenBank/DDBJ databases">
        <title>The genomes of 5 underutilized Papilionoideae crops provide insights into root nodulation and disease resistanc.</title>
        <authorList>
            <person name="Jiang F."/>
        </authorList>
    </citation>
    <scope>NUCLEOTIDE SEQUENCE [LARGE SCALE GENOMIC DNA]</scope>
    <source>
        <strain evidence="2">LVBAO_FW01</strain>
        <tissue evidence="2">Leaves</tissue>
    </source>
</reference>
<organism evidence="2 3">
    <name type="scientific">Canavalia gladiata</name>
    <name type="common">Sword bean</name>
    <name type="synonym">Dolichos gladiatus</name>
    <dbReference type="NCBI Taxonomy" id="3824"/>
    <lineage>
        <taxon>Eukaryota</taxon>
        <taxon>Viridiplantae</taxon>
        <taxon>Streptophyta</taxon>
        <taxon>Embryophyta</taxon>
        <taxon>Tracheophyta</taxon>
        <taxon>Spermatophyta</taxon>
        <taxon>Magnoliopsida</taxon>
        <taxon>eudicotyledons</taxon>
        <taxon>Gunneridae</taxon>
        <taxon>Pentapetalae</taxon>
        <taxon>rosids</taxon>
        <taxon>fabids</taxon>
        <taxon>Fabales</taxon>
        <taxon>Fabaceae</taxon>
        <taxon>Papilionoideae</taxon>
        <taxon>50 kb inversion clade</taxon>
        <taxon>NPAAA clade</taxon>
        <taxon>indigoferoid/millettioid clade</taxon>
        <taxon>Phaseoleae</taxon>
        <taxon>Canavalia</taxon>
    </lineage>
</organism>
<protein>
    <submittedName>
        <fullName evidence="2">Uncharacterized protein</fullName>
    </submittedName>
</protein>
<sequence>MHVSYWSGQSFLHFIQPHYGNGDQHRNLHGPYMAFQALIFGRRTNSSGPKEKPNCPPPNSIAITGPL</sequence>
<name>A0AAN9KAH9_CANGL</name>
<feature type="region of interest" description="Disordered" evidence="1">
    <location>
        <begin position="43"/>
        <end position="67"/>
    </location>
</feature>
<dbReference type="EMBL" id="JAYMYQ010000009">
    <property type="protein sequence ID" value="KAK7313178.1"/>
    <property type="molecule type" value="Genomic_DNA"/>
</dbReference>
<gene>
    <name evidence="2" type="ORF">VNO77_37663</name>
</gene>
<accession>A0AAN9KAH9</accession>